<dbReference type="PANTHER" id="PTHR13831">
    <property type="entry name" value="MEMBER OF THE HIR1 FAMILY OF WD-REPEAT PROTEINS"/>
    <property type="match status" value="1"/>
</dbReference>
<dbReference type="InterPro" id="IPR001680">
    <property type="entry name" value="WD40_rpt"/>
</dbReference>
<comment type="subcellular location">
    <subcellularLocation>
        <location evidence="1 10">Nucleus</location>
    </subcellularLocation>
</comment>
<feature type="compositionally biased region" description="Low complexity" evidence="11">
    <location>
        <begin position="401"/>
        <end position="412"/>
    </location>
</feature>
<dbReference type="Pfam" id="PF09453">
    <property type="entry name" value="HIRA_B"/>
    <property type="match status" value="1"/>
</dbReference>
<dbReference type="FunFam" id="2.130.10.10:FF:000075">
    <property type="entry name" value="Protein HIRA"/>
    <property type="match status" value="1"/>
</dbReference>
<dbReference type="InterPro" id="IPR055410">
    <property type="entry name" value="Beta-prop_CAF1B_HIR1"/>
</dbReference>
<evidence type="ECO:0000256" key="10">
    <source>
        <dbReference type="RuleBase" id="RU364014"/>
    </source>
</evidence>
<feature type="domain" description="Protein HIRA-like C-terminal" evidence="12">
    <location>
        <begin position="804"/>
        <end position="998"/>
    </location>
</feature>
<sequence length="1057" mass="116033">MRVVKPSWVSHDGKPIFSLDIHPDGSRFVTGGQGDDYGKIVIWNMGPVRDETLEADEKVPKILCQMDHHYACVNCVRWSHNGKFLASGGDDKLVMIWQTSRGAGPSKAFGSSGSVVIYEQWRPVFTLRGHTGDVLDLNWSPQDVWLATCSVDNTVTIWNALQFPEQVAVLKGHTGLVKGVTWDPLGKYLASQSDDRTLRVWRTMDWQQEVVISKPFQECGGTTHTLRLNWSPDGHHIVSAHAMNNSGPTAQIIQRESFNASLDFVGHRKAVTVVRFNPKILKKQVKGTKTQNCSCCAIGSKDRSLSIWLTALKRPLVVMHDLFENSILDVSWSRSGLELMSCSIDGTVVFMDFTTEEIGVALSKEEEINMLEKVYGKSVSLHDAATKKSQIIESPAMLNLQQQQQQKQQQQKNVSNSLTTPNKNSNMSSASYMSASGDNTPFKPTDKQIETRTADGRRRITPIFLAPQPEVGEVPLPFSSNSNIEFHSSSEKSKIVVEKQNRVTVPGMLSPNSGSKSMSSMPSPPSQANLSAAMQPVTVKDTLSLHSIKDAQAQKAVNEKTPEKEPMQIDPSPQSSSPIATPDTSKATTSIPSEKKSTEKSKLRQKIVEKDKEEFTPSGKDKDKLKSRFNTGKLSLKKNRYTKRGRPSKSDQAAREAAMAKAATEVVSSMPGADLTLTQASSQVTTAALPGGIRPMSQSLAAGEKSRVSFSAAEFQLPEMAIGKSTSKVIEGPINGSSENNLVLEAENNVELGLVKVHKLRCLRGPRCLWEHFLMSKICAVAGSKYVLACACADGTVTVLTPGGRRLLPPLVVGAAPAFFSCSGHFLLAVTARGNLYVWNFQTMKVEIKSESLGTFLTGKDCVADVTLTSQGVPIVVLASRRSYCFSTEIGCWVVASGGDDGLQINSNHSQSVPSKSRPIGPLSSLQKHFRLKEQVSRTSQSTAAVQHTATISHLESQVASSLALRSTSEFKFWLETYIRYLAREGVEEKLREVCDDLLGPLYKSRKVKHWSQHVLGIDKHSVLRTVLPHIGAHLNLQRLYTEYNEQLEMVSNNSVS</sequence>
<gene>
    <name evidence="14" type="ORF">RRG08_030195</name>
</gene>
<dbReference type="GO" id="GO:0005634">
    <property type="term" value="C:nucleus"/>
    <property type="evidence" value="ECO:0007669"/>
    <property type="project" value="UniProtKB-SubCell"/>
</dbReference>
<evidence type="ECO:0000256" key="3">
    <source>
        <dbReference type="ARBA" id="ARBA00022574"/>
    </source>
</evidence>
<evidence type="ECO:0000256" key="4">
    <source>
        <dbReference type="ARBA" id="ARBA00022737"/>
    </source>
</evidence>
<dbReference type="PANTHER" id="PTHR13831:SF0">
    <property type="entry name" value="PROTEIN HIRA"/>
    <property type="match status" value="1"/>
</dbReference>
<feature type="region of interest" description="Disordered" evidence="11">
    <location>
        <begin position="399"/>
        <end position="455"/>
    </location>
</feature>
<dbReference type="Pfam" id="PF24105">
    <property type="entry name" value="Beta-prop_CAF1B_HIR1"/>
    <property type="match status" value="1"/>
</dbReference>
<keyword evidence="3 9" id="KW-0853">WD repeat</keyword>
<dbReference type="CDD" id="cd00200">
    <property type="entry name" value="WD40"/>
    <property type="match status" value="1"/>
</dbReference>
<keyword evidence="6 10" id="KW-0805">Transcription regulation</keyword>
<dbReference type="GO" id="GO:0031491">
    <property type="term" value="F:nucleosome binding"/>
    <property type="evidence" value="ECO:0007669"/>
    <property type="project" value="TreeGrafter"/>
</dbReference>
<comment type="function">
    <text evidence="10">Required for replication-independent chromatin assembly and for the periodic repression of histone gene transcription during the cell cycle.</text>
</comment>
<keyword evidence="15" id="KW-1185">Reference proteome</keyword>
<feature type="compositionally biased region" description="Basic and acidic residues" evidence="11">
    <location>
        <begin position="444"/>
        <end position="455"/>
    </location>
</feature>
<accession>A0AAE0ZR80</accession>
<reference evidence="14" key="1">
    <citation type="journal article" date="2023" name="G3 (Bethesda)">
        <title>A reference genome for the long-term kleptoplast-retaining sea slug Elysia crispata morphotype clarki.</title>
        <authorList>
            <person name="Eastman K.E."/>
            <person name="Pendleton A.L."/>
            <person name="Shaikh M.A."/>
            <person name="Suttiyut T."/>
            <person name="Ogas R."/>
            <person name="Tomko P."/>
            <person name="Gavelis G."/>
            <person name="Widhalm J.R."/>
            <person name="Wisecaver J.H."/>
        </authorList>
    </citation>
    <scope>NUCLEOTIDE SEQUENCE</scope>
    <source>
        <strain evidence="14">ECLA1</strain>
    </source>
</reference>
<dbReference type="PROSITE" id="PS50294">
    <property type="entry name" value="WD_REPEATS_REGION"/>
    <property type="match status" value="3"/>
</dbReference>
<dbReference type="GO" id="GO:0006355">
    <property type="term" value="P:regulation of DNA-templated transcription"/>
    <property type="evidence" value="ECO:0007669"/>
    <property type="project" value="InterPro"/>
</dbReference>
<evidence type="ECO:0000259" key="13">
    <source>
        <dbReference type="Pfam" id="PF24105"/>
    </source>
</evidence>
<name>A0AAE0ZR80_9GAST</name>
<evidence type="ECO:0000256" key="1">
    <source>
        <dbReference type="ARBA" id="ARBA00004123"/>
    </source>
</evidence>
<feature type="compositionally biased region" description="Low complexity" evidence="11">
    <location>
        <begin position="424"/>
        <end position="436"/>
    </location>
</feature>
<dbReference type="Gene3D" id="2.130.10.10">
    <property type="entry name" value="YVTN repeat-like/Quinoprotein amine dehydrogenase"/>
    <property type="match status" value="2"/>
</dbReference>
<feature type="compositionally biased region" description="Basic and acidic residues" evidence="11">
    <location>
        <begin position="593"/>
        <end position="626"/>
    </location>
</feature>
<feature type="compositionally biased region" description="Polar residues" evidence="11">
    <location>
        <begin position="413"/>
        <end position="423"/>
    </location>
</feature>
<feature type="repeat" description="WD" evidence="9">
    <location>
        <begin position="66"/>
        <end position="107"/>
    </location>
</feature>
<dbReference type="PROSITE" id="PS50082">
    <property type="entry name" value="WD_REPEATS_2"/>
    <property type="match status" value="3"/>
</dbReference>
<dbReference type="GO" id="GO:0000417">
    <property type="term" value="C:HIR complex"/>
    <property type="evidence" value="ECO:0007669"/>
    <property type="project" value="TreeGrafter"/>
</dbReference>
<keyword evidence="4 10" id="KW-0677">Repeat</keyword>
<evidence type="ECO:0000313" key="15">
    <source>
        <dbReference type="Proteomes" id="UP001283361"/>
    </source>
</evidence>
<evidence type="ECO:0000256" key="5">
    <source>
        <dbReference type="ARBA" id="ARBA00022853"/>
    </source>
</evidence>
<feature type="repeat" description="WD" evidence="9">
    <location>
        <begin position="127"/>
        <end position="159"/>
    </location>
</feature>
<dbReference type="GO" id="GO:0006338">
    <property type="term" value="P:chromatin remodeling"/>
    <property type="evidence" value="ECO:0007669"/>
    <property type="project" value="InterPro"/>
</dbReference>
<feature type="repeat" description="WD" evidence="9">
    <location>
        <begin position="170"/>
        <end position="201"/>
    </location>
</feature>
<dbReference type="InterPro" id="IPR036322">
    <property type="entry name" value="WD40_repeat_dom_sf"/>
</dbReference>
<dbReference type="InterPro" id="IPR015943">
    <property type="entry name" value="WD40/YVTN_repeat-like_dom_sf"/>
</dbReference>
<dbReference type="Proteomes" id="UP001283361">
    <property type="component" value="Unassembled WGS sequence"/>
</dbReference>
<evidence type="ECO:0000256" key="8">
    <source>
        <dbReference type="ARBA" id="ARBA00023242"/>
    </source>
</evidence>
<protein>
    <recommendedName>
        <fullName evidence="10">Protein HIRA</fullName>
    </recommendedName>
</protein>
<feature type="region of interest" description="Disordered" evidence="11">
    <location>
        <begin position="502"/>
        <end position="531"/>
    </location>
</feature>
<keyword evidence="5 10" id="KW-0156">Chromatin regulator</keyword>
<dbReference type="Pfam" id="PF07569">
    <property type="entry name" value="Hira"/>
    <property type="match status" value="1"/>
</dbReference>
<comment type="caution">
    <text evidence="14">The sequence shown here is derived from an EMBL/GenBank/DDBJ whole genome shotgun (WGS) entry which is preliminary data.</text>
</comment>
<dbReference type="InterPro" id="IPR019015">
    <property type="entry name" value="HIRA_B_motif"/>
</dbReference>
<evidence type="ECO:0000256" key="2">
    <source>
        <dbReference type="ARBA" id="ARBA00007306"/>
    </source>
</evidence>
<feature type="domain" description="CAF1B/HIR1 beta-propeller" evidence="13">
    <location>
        <begin position="1"/>
        <end position="358"/>
    </location>
</feature>
<keyword evidence="8 10" id="KW-0539">Nucleus</keyword>
<keyword evidence="10" id="KW-0678">Repressor</keyword>
<dbReference type="EMBL" id="JAWDGP010003469">
    <property type="protein sequence ID" value="KAK3774113.1"/>
    <property type="molecule type" value="Genomic_DNA"/>
</dbReference>
<dbReference type="GO" id="GO:0000785">
    <property type="term" value="C:chromatin"/>
    <property type="evidence" value="ECO:0007669"/>
    <property type="project" value="TreeGrafter"/>
</dbReference>
<proteinExistence type="inferred from homology"/>
<dbReference type="GO" id="GO:0006351">
    <property type="term" value="P:DNA-templated transcription"/>
    <property type="evidence" value="ECO:0007669"/>
    <property type="project" value="InterPro"/>
</dbReference>
<dbReference type="AlphaFoldDB" id="A0AAE0ZR80"/>
<feature type="compositionally biased region" description="Basic and acidic residues" evidence="11">
    <location>
        <begin position="557"/>
        <end position="567"/>
    </location>
</feature>
<feature type="compositionally biased region" description="Polar residues" evidence="11">
    <location>
        <begin position="582"/>
        <end position="592"/>
    </location>
</feature>
<organism evidence="14 15">
    <name type="scientific">Elysia crispata</name>
    <name type="common">lettuce slug</name>
    <dbReference type="NCBI Taxonomy" id="231223"/>
    <lineage>
        <taxon>Eukaryota</taxon>
        <taxon>Metazoa</taxon>
        <taxon>Spiralia</taxon>
        <taxon>Lophotrochozoa</taxon>
        <taxon>Mollusca</taxon>
        <taxon>Gastropoda</taxon>
        <taxon>Heterobranchia</taxon>
        <taxon>Euthyneura</taxon>
        <taxon>Panpulmonata</taxon>
        <taxon>Sacoglossa</taxon>
        <taxon>Placobranchoidea</taxon>
        <taxon>Plakobranchidae</taxon>
        <taxon>Elysia</taxon>
    </lineage>
</organism>
<dbReference type="SUPFAM" id="SSF50978">
    <property type="entry name" value="WD40 repeat-like"/>
    <property type="match status" value="2"/>
</dbReference>
<keyword evidence="7 10" id="KW-0804">Transcription</keyword>
<evidence type="ECO:0000259" key="12">
    <source>
        <dbReference type="Pfam" id="PF07569"/>
    </source>
</evidence>
<comment type="similarity">
    <text evidence="2 10">Belongs to the WD repeat HIR1 family.</text>
</comment>
<evidence type="ECO:0000256" key="7">
    <source>
        <dbReference type="ARBA" id="ARBA00023163"/>
    </source>
</evidence>
<dbReference type="SMART" id="SM00320">
    <property type="entry name" value="WD40"/>
    <property type="match status" value="6"/>
</dbReference>
<evidence type="ECO:0000256" key="11">
    <source>
        <dbReference type="SAM" id="MobiDB-lite"/>
    </source>
</evidence>
<feature type="compositionally biased region" description="Low complexity" evidence="11">
    <location>
        <begin position="508"/>
        <end position="521"/>
    </location>
</feature>
<evidence type="ECO:0000256" key="6">
    <source>
        <dbReference type="ARBA" id="ARBA00023015"/>
    </source>
</evidence>
<evidence type="ECO:0000313" key="14">
    <source>
        <dbReference type="EMBL" id="KAK3774113.1"/>
    </source>
</evidence>
<dbReference type="InterPro" id="IPR011494">
    <property type="entry name" value="HIRA-like_C"/>
</dbReference>
<feature type="region of interest" description="Disordered" evidence="11">
    <location>
        <begin position="551"/>
        <end position="632"/>
    </location>
</feature>
<evidence type="ECO:0000256" key="9">
    <source>
        <dbReference type="PROSITE-ProRule" id="PRU00221"/>
    </source>
</evidence>
<dbReference type="InterPro" id="IPR031120">
    <property type="entry name" value="HIR1-like"/>
</dbReference>